<organism evidence="2 3">
    <name type="scientific">Microlunatus sagamiharensis</name>
    <dbReference type="NCBI Taxonomy" id="546874"/>
    <lineage>
        <taxon>Bacteria</taxon>
        <taxon>Bacillati</taxon>
        <taxon>Actinomycetota</taxon>
        <taxon>Actinomycetes</taxon>
        <taxon>Propionibacteriales</taxon>
        <taxon>Propionibacteriaceae</taxon>
        <taxon>Microlunatus</taxon>
    </lineage>
</organism>
<gene>
    <name evidence="2" type="ORF">SAMN04488544_0975</name>
</gene>
<dbReference type="Proteomes" id="UP000198825">
    <property type="component" value="Chromosome I"/>
</dbReference>
<protein>
    <submittedName>
        <fullName evidence="2">Uncharacterized protein</fullName>
    </submittedName>
</protein>
<feature type="region of interest" description="Disordered" evidence="1">
    <location>
        <begin position="1"/>
        <end position="40"/>
    </location>
</feature>
<feature type="compositionally biased region" description="Polar residues" evidence="1">
    <location>
        <begin position="1"/>
        <end position="10"/>
    </location>
</feature>
<evidence type="ECO:0000256" key="1">
    <source>
        <dbReference type="SAM" id="MobiDB-lite"/>
    </source>
</evidence>
<sequence>MSESAGSEQTDAPEAPHTGDQRVDDALRGVAGLDRTPVDEHAELLADAHGALQEVLRHPTEPQP</sequence>
<dbReference type="RefSeq" id="WP_091073481.1">
    <property type="nucleotide sequence ID" value="NZ_LT629799.1"/>
</dbReference>
<keyword evidence="3" id="KW-1185">Reference proteome</keyword>
<name>A0A1H2LWB0_9ACTN</name>
<accession>A0A1H2LWB0</accession>
<dbReference type="EMBL" id="LT629799">
    <property type="protein sequence ID" value="SDU85300.1"/>
    <property type="molecule type" value="Genomic_DNA"/>
</dbReference>
<evidence type="ECO:0000313" key="3">
    <source>
        <dbReference type="Proteomes" id="UP000198825"/>
    </source>
</evidence>
<proteinExistence type="predicted"/>
<reference evidence="3" key="1">
    <citation type="submission" date="2016-10" db="EMBL/GenBank/DDBJ databases">
        <authorList>
            <person name="Varghese N."/>
            <person name="Submissions S."/>
        </authorList>
    </citation>
    <scope>NUCLEOTIDE SEQUENCE [LARGE SCALE GENOMIC DNA]</scope>
    <source>
        <strain evidence="3">DSM 21743</strain>
    </source>
</reference>
<feature type="compositionally biased region" description="Basic and acidic residues" evidence="1">
    <location>
        <begin position="17"/>
        <end position="27"/>
    </location>
</feature>
<dbReference type="AlphaFoldDB" id="A0A1H2LWB0"/>
<dbReference type="STRING" id="546874.SAMN04488544_0975"/>
<evidence type="ECO:0000313" key="2">
    <source>
        <dbReference type="EMBL" id="SDU85300.1"/>
    </source>
</evidence>